<organism evidence="2 3">
    <name type="scientific">Portunus trituberculatus</name>
    <name type="common">Swimming crab</name>
    <name type="synonym">Neptunus trituberculatus</name>
    <dbReference type="NCBI Taxonomy" id="210409"/>
    <lineage>
        <taxon>Eukaryota</taxon>
        <taxon>Metazoa</taxon>
        <taxon>Ecdysozoa</taxon>
        <taxon>Arthropoda</taxon>
        <taxon>Crustacea</taxon>
        <taxon>Multicrustacea</taxon>
        <taxon>Malacostraca</taxon>
        <taxon>Eumalacostraca</taxon>
        <taxon>Eucarida</taxon>
        <taxon>Decapoda</taxon>
        <taxon>Pleocyemata</taxon>
        <taxon>Brachyura</taxon>
        <taxon>Eubrachyura</taxon>
        <taxon>Portunoidea</taxon>
        <taxon>Portunidae</taxon>
        <taxon>Portuninae</taxon>
        <taxon>Portunus</taxon>
    </lineage>
</organism>
<name>A0A5B7HU41_PORTR</name>
<evidence type="ECO:0000256" key="1">
    <source>
        <dbReference type="SAM" id="MobiDB-lite"/>
    </source>
</evidence>
<keyword evidence="3" id="KW-1185">Reference proteome</keyword>
<feature type="compositionally biased region" description="Basic and acidic residues" evidence="1">
    <location>
        <begin position="105"/>
        <end position="116"/>
    </location>
</feature>
<evidence type="ECO:0000313" key="2">
    <source>
        <dbReference type="EMBL" id="MPC73503.1"/>
    </source>
</evidence>
<evidence type="ECO:0000313" key="3">
    <source>
        <dbReference type="Proteomes" id="UP000324222"/>
    </source>
</evidence>
<feature type="region of interest" description="Disordered" evidence="1">
    <location>
        <begin position="104"/>
        <end position="128"/>
    </location>
</feature>
<accession>A0A5B7HU41</accession>
<dbReference type="Proteomes" id="UP000324222">
    <property type="component" value="Unassembled WGS sequence"/>
</dbReference>
<dbReference type="AlphaFoldDB" id="A0A5B7HU41"/>
<proteinExistence type="predicted"/>
<reference evidence="2 3" key="1">
    <citation type="submission" date="2019-05" db="EMBL/GenBank/DDBJ databases">
        <title>Another draft genome of Portunus trituberculatus and its Hox gene families provides insights of decapod evolution.</title>
        <authorList>
            <person name="Jeong J.-H."/>
            <person name="Song I."/>
            <person name="Kim S."/>
            <person name="Choi T."/>
            <person name="Kim D."/>
            <person name="Ryu S."/>
            <person name="Kim W."/>
        </authorList>
    </citation>
    <scope>NUCLEOTIDE SEQUENCE [LARGE SCALE GENOMIC DNA]</scope>
    <source>
        <tissue evidence="2">Muscle</tissue>
    </source>
</reference>
<protein>
    <submittedName>
        <fullName evidence="2">Uncharacterized protein</fullName>
    </submittedName>
</protein>
<feature type="compositionally biased region" description="Basic and acidic residues" evidence="1">
    <location>
        <begin position="33"/>
        <end position="44"/>
    </location>
</feature>
<sequence>MRPSKSRGHVQAMTGARGRKRKEQERSGLAGRQEARDAARRECVSEVPEVRPYLPPTGLASKQAAAAAAAAAARRSSSLLALHYCSYKLLSLYVLVHLSRPLRASPERRPPLRDARAAGWPSRSTTDTTSISAAAPAISELWAATLGVGDPAVPLQ</sequence>
<dbReference type="EMBL" id="VSRR010036927">
    <property type="protein sequence ID" value="MPC73503.1"/>
    <property type="molecule type" value="Genomic_DNA"/>
</dbReference>
<gene>
    <name evidence="2" type="ORF">E2C01_067835</name>
</gene>
<comment type="caution">
    <text evidence="2">The sequence shown here is derived from an EMBL/GenBank/DDBJ whole genome shotgun (WGS) entry which is preliminary data.</text>
</comment>
<feature type="region of interest" description="Disordered" evidence="1">
    <location>
        <begin position="1"/>
        <end position="57"/>
    </location>
</feature>